<dbReference type="Ensembl" id="ENSELUT00000075149.2">
    <property type="protein sequence ID" value="ENSELUP00000069568.2"/>
    <property type="gene ID" value="ENSELUG00000026212.2"/>
</dbReference>
<dbReference type="GO" id="GO:0005581">
    <property type="term" value="C:collagen trimer"/>
    <property type="evidence" value="ECO:0007669"/>
    <property type="project" value="UniProtKB-KW"/>
</dbReference>
<evidence type="ECO:0000256" key="9">
    <source>
        <dbReference type="ARBA" id="ARBA00073997"/>
    </source>
</evidence>
<keyword evidence="4" id="KW-0732">Signal</keyword>
<dbReference type="PANTHER" id="PTHR15427:SF52">
    <property type="entry name" value="C1Q DOMAIN-CONTAINING PROTEIN"/>
    <property type="match status" value="1"/>
</dbReference>
<proteinExistence type="inferred from homology"/>
<evidence type="ECO:0000313" key="12">
    <source>
        <dbReference type="Ensembl" id="ENSELUP00000069568.2"/>
    </source>
</evidence>
<dbReference type="InParanoid" id="A0A6Q2YVD7"/>
<dbReference type="FunFam" id="2.60.120.40:FF:000001">
    <property type="entry name" value="Complement C1q B chain"/>
    <property type="match status" value="1"/>
</dbReference>
<comment type="similarity">
    <text evidence="7">Belongs to the OTOL1 family.</text>
</comment>
<dbReference type="GeneTree" id="ENSGT00940000155435"/>
<dbReference type="SMART" id="SM00110">
    <property type="entry name" value="C1Q"/>
    <property type="match status" value="1"/>
</dbReference>
<dbReference type="InterPro" id="IPR008983">
    <property type="entry name" value="Tumour_necrosis_fac-like_dom"/>
</dbReference>
<reference evidence="12" key="3">
    <citation type="submission" date="2025-08" db="UniProtKB">
        <authorList>
            <consortium name="Ensembl"/>
        </authorList>
    </citation>
    <scope>IDENTIFICATION</scope>
</reference>
<evidence type="ECO:0000313" key="13">
    <source>
        <dbReference type="Proteomes" id="UP000265140"/>
    </source>
</evidence>
<evidence type="ECO:0000256" key="6">
    <source>
        <dbReference type="ARBA" id="ARBA00059451"/>
    </source>
</evidence>
<evidence type="ECO:0000259" key="11">
    <source>
        <dbReference type="PROSITE" id="PS50871"/>
    </source>
</evidence>
<keyword evidence="3" id="KW-0272">Extracellular matrix</keyword>
<dbReference type="Proteomes" id="UP000265140">
    <property type="component" value="Chromosome 3"/>
</dbReference>
<keyword evidence="13" id="KW-1185">Reference proteome</keyword>
<dbReference type="Pfam" id="PF00386">
    <property type="entry name" value="C1q"/>
    <property type="match status" value="1"/>
</dbReference>
<dbReference type="Bgee" id="ENSELUG00000026212">
    <property type="expression patterns" value="Expressed in muscle tissue"/>
</dbReference>
<dbReference type="Pfam" id="PF01391">
    <property type="entry name" value="Collagen"/>
    <property type="match status" value="2"/>
</dbReference>
<protein>
    <recommendedName>
        <fullName evidence="9">Otolin-1</fullName>
    </recommendedName>
</protein>
<comment type="function">
    <text evidence="6">Collagen-like protein, which provides an organic scaffold for otoliths onto the sensory epithelium of the inner ear. Acts as a scaffold for biomineralization by sequestering calcium.</text>
</comment>
<dbReference type="InterPro" id="IPR008160">
    <property type="entry name" value="Collagen"/>
</dbReference>
<dbReference type="SUPFAM" id="SSF49842">
    <property type="entry name" value="TNF-like"/>
    <property type="match status" value="1"/>
</dbReference>
<evidence type="ECO:0000256" key="5">
    <source>
        <dbReference type="ARBA" id="ARBA00023119"/>
    </source>
</evidence>
<reference evidence="13" key="1">
    <citation type="journal article" date="2014" name="PLoS ONE">
        <title>The genome and linkage map of the northern pike (Esox lucius): conserved synteny revealed between the salmonid sister group and the Neoteleostei.</title>
        <authorList>
            <person name="Rondeau E.B."/>
            <person name="Minkley D.R."/>
            <person name="Leong J.S."/>
            <person name="Messmer A.M."/>
            <person name="Jantzen J.R."/>
            <person name="von Schalburg K.R."/>
            <person name="Lemon C."/>
            <person name="Bird N.H."/>
            <person name="Koop B.F."/>
        </authorList>
    </citation>
    <scope>NUCLEOTIDE SEQUENCE</scope>
</reference>
<dbReference type="PROSITE" id="PS50871">
    <property type="entry name" value="C1Q"/>
    <property type="match status" value="1"/>
</dbReference>
<reference evidence="12" key="4">
    <citation type="submission" date="2025-09" db="UniProtKB">
        <authorList>
            <consortium name="Ensembl"/>
        </authorList>
    </citation>
    <scope>IDENTIFICATION</scope>
</reference>
<comment type="subcellular location">
    <subcellularLocation>
        <location evidence="1">Secreted</location>
        <location evidence="1">Extracellular space</location>
        <location evidence="1">Extracellular matrix</location>
    </subcellularLocation>
</comment>
<accession>A0A6Q2YVD7</accession>
<dbReference type="Gene3D" id="2.60.120.40">
    <property type="match status" value="1"/>
</dbReference>
<evidence type="ECO:0000256" key="8">
    <source>
        <dbReference type="ARBA" id="ARBA00063507"/>
    </source>
</evidence>
<feature type="region of interest" description="Disordered" evidence="10">
    <location>
        <begin position="69"/>
        <end position="102"/>
    </location>
</feature>
<dbReference type="InterPro" id="IPR050392">
    <property type="entry name" value="Collagen/C1q_domain"/>
</dbReference>
<dbReference type="AlphaFoldDB" id="A0A6Q2YVD7"/>
<evidence type="ECO:0000256" key="3">
    <source>
        <dbReference type="ARBA" id="ARBA00022530"/>
    </source>
</evidence>
<gene>
    <name evidence="12" type="primary">C1QC</name>
</gene>
<evidence type="ECO:0000256" key="2">
    <source>
        <dbReference type="ARBA" id="ARBA00022525"/>
    </source>
</evidence>
<dbReference type="PANTHER" id="PTHR15427">
    <property type="entry name" value="EMILIN ELASTIN MICROFIBRIL INTERFACE-LOCATED PROTEIN ELASTIN MICROFIBRIL INTERFACER"/>
    <property type="match status" value="1"/>
</dbReference>
<evidence type="ECO:0000256" key="10">
    <source>
        <dbReference type="SAM" id="MobiDB-lite"/>
    </source>
</evidence>
<comment type="subunit">
    <text evidence="8">Homooligomer; disulfide-linked; probably forms homotrimers. Interacts with otomp.</text>
</comment>
<organism evidence="12 13">
    <name type="scientific">Esox lucius</name>
    <name type="common">Northern pike</name>
    <dbReference type="NCBI Taxonomy" id="8010"/>
    <lineage>
        <taxon>Eukaryota</taxon>
        <taxon>Metazoa</taxon>
        <taxon>Chordata</taxon>
        <taxon>Craniata</taxon>
        <taxon>Vertebrata</taxon>
        <taxon>Euteleostomi</taxon>
        <taxon>Actinopterygii</taxon>
        <taxon>Neopterygii</taxon>
        <taxon>Teleostei</taxon>
        <taxon>Protacanthopterygii</taxon>
        <taxon>Esociformes</taxon>
        <taxon>Esocidae</taxon>
        <taxon>Esox</taxon>
    </lineage>
</organism>
<evidence type="ECO:0000256" key="7">
    <source>
        <dbReference type="ARBA" id="ARBA00061290"/>
    </source>
</evidence>
<dbReference type="OMA" id="VMGDEVW"/>
<dbReference type="PRINTS" id="PR00007">
    <property type="entry name" value="COMPLEMNTC1Q"/>
</dbReference>
<evidence type="ECO:0000256" key="1">
    <source>
        <dbReference type="ARBA" id="ARBA00004498"/>
    </source>
</evidence>
<evidence type="ECO:0000256" key="4">
    <source>
        <dbReference type="ARBA" id="ARBA00022729"/>
    </source>
</evidence>
<sequence>HGPGALVLCLLPLQEPGVPGPAGPRGLPGIVGPPGAIGPKGVTGDIGPPGVQGKDGAKGDQGLEGQCHCTDGKDGIDGHQGPQGPKGDHGQAGPQGVKGLAGEKGDQGEIGIVGLPGPCSPAIQSSFSASLTQVFPSPNMPVPFSRVINNQQSHFNPAQGVYTAPINGTYVFSYHLVVSTKVLRVGLFHNYNPVVKTTEPNELGIASQQVVLHLDSGDRVWLQVKDVTSNGLYGDAEKSSTFSGFLLYPDSCDVPFSRDFNPPGYGNDDNQSYSWGTIEGPFGEMVESTPTPSP</sequence>
<feature type="domain" description="C1q" evidence="11">
    <location>
        <begin position="120"/>
        <end position="253"/>
    </location>
</feature>
<keyword evidence="5" id="KW-0176">Collagen</keyword>
<dbReference type="InterPro" id="IPR001073">
    <property type="entry name" value="C1q_dom"/>
</dbReference>
<name>A0A6Q2YVD7_ESOLU</name>
<reference evidence="12" key="2">
    <citation type="submission" date="2020-02" db="EMBL/GenBank/DDBJ databases">
        <title>Esox lucius (northern pike) genome, fEsoLuc1, primary haplotype.</title>
        <authorList>
            <person name="Myers G."/>
            <person name="Karagic N."/>
            <person name="Meyer A."/>
            <person name="Pippel M."/>
            <person name="Reichard M."/>
            <person name="Winkler S."/>
            <person name="Tracey A."/>
            <person name="Sims Y."/>
            <person name="Howe K."/>
            <person name="Rhie A."/>
            <person name="Formenti G."/>
            <person name="Durbin R."/>
            <person name="Fedrigo O."/>
            <person name="Jarvis E.D."/>
        </authorList>
    </citation>
    <scope>NUCLEOTIDE SEQUENCE [LARGE SCALE GENOMIC DNA]</scope>
</reference>
<keyword evidence="2" id="KW-0964">Secreted</keyword>